<protein>
    <submittedName>
        <fullName evidence="1">Uncharacterized protein</fullName>
    </submittedName>
</protein>
<evidence type="ECO:0000313" key="2">
    <source>
        <dbReference type="Proteomes" id="UP000030669"/>
    </source>
</evidence>
<dbReference type="Proteomes" id="UP000030669">
    <property type="component" value="Unassembled WGS sequence"/>
</dbReference>
<keyword evidence="2" id="KW-1185">Reference proteome</keyword>
<dbReference type="KEGG" id="gtr:GLOTRDRAFT_134146"/>
<dbReference type="RefSeq" id="XP_007871328.1">
    <property type="nucleotide sequence ID" value="XM_007873137.1"/>
</dbReference>
<proteinExistence type="predicted"/>
<dbReference type="EMBL" id="KB469324">
    <property type="protein sequence ID" value="EPQ50221.1"/>
    <property type="molecule type" value="Genomic_DNA"/>
</dbReference>
<name>S7PQX6_GLOTA</name>
<reference evidence="1 2" key="1">
    <citation type="journal article" date="2012" name="Science">
        <title>The Paleozoic origin of enzymatic lignin decomposition reconstructed from 31 fungal genomes.</title>
        <authorList>
            <person name="Floudas D."/>
            <person name="Binder M."/>
            <person name="Riley R."/>
            <person name="Barry K."/>
            <person name="Blanchette R.A."/>
            <person name="Henrissat B."/>
            <person name="Martinez A.T."/>
            <person name="Otillar R."/>
            <person name="Spatafora J.W."/>
            <person name="Yadav J.S."/>
            <person name="Aerts A."/>
            <person name="Benoit I."/>
            <person name="Boyd A."/>
            <person name="Carlson A."/>
            <person name="Copeland A."/>
            <person name="Coutinho P.M."/>
            <person name="de Vries R.P."/>
            <person name="Ferreira P."/>
            <person name="Findley K."/>
            <person name="Foster B."/>
            <person name="Gaskell J."/>
            <person name="Glotzer D."/>
            <person name="Gorecki P."/>
            <person name="Heitman J."/>
            <person name="Hesse C."/>
            <person name="Hori C."/>
            <person name="Igarashi K."/>
            <person name="Jurgens J.A."/>
            <person name="Kallen N."/>
            <person name="Kersten P."/>
            <person name="Kohler A."/>
            <person name="Kuees U."/>
            <person name="Kumar T.K.A."/>
            <person name="Kuo A."/>
            <person name="LaButti K."/>
            <person name="Larrondo L.F."/>
            <person name="Lindquist E."/>
            <person name="Ling A."/>
            <person name="Lombard V."/>
            <person name="Lucas S."/>
            <person name="Lundell T."/>
            <person name="Martin R."/>
            <person name="McLaughlin D.J."/>
            <person name="Morgenstern I."/>
            <person name="Morin E."/>
            <person name="Murat C."/>
            <person name="Nagy L.G."/>
            <person name="Nolan M."/>
            <person name="Ohm R.A."/>
            <person name="Patyshakuliyeva A."/>
            <person name="Rokas A."/>
            <person name="Ruiz-Duenas F.J."/>
            <person name="Sabat G."/>
            <person name="Salamov A."/>
            <person name="Samejima M."/>
            <person name="Schmutz J."/>
            <person name="Slot J.C."/>
            <person name="St John F."/>
            <person name="Stenlid J."/>
            <person name="Sun H."/>
            <person name="Sun S."/>
            <person name="Syed K."/>
            <person name="Tsang A."/>
            <person name="Wiebenga A."/>
            <person name="Young D."/>
            <person name="Pisabarro A."/>
            <person name="Eastwood D.C."/>
            <person name="Martin F."/>
            <person name="Cullen D."/>
            <person name="Grigoriev I.V."/>
            <person name="Hibbett D.S."/>
        </authorList>
    </citation>
    <scope>NUCLEOTIDE SEQUENCE [LARGE SCALE GENOMIC DNA]</scope>
    <source>
        <strain evidence="1 2">ATCC 11539</strain>
    </source>
</reference>
<accession>S7PQX6</accession>
<organism evidence="1 2">
    <name type="scientific">Gloeophyllum trabeum (strain ATCC 11539 / FP-39264 / Madison 617)</name>
    <name type="common">Brown rot fungus</name>
    <dbReference type="NCBI Taxonomy" id="670483"/>
    <lineage>
        <taxon>Eukaryota</taxon>
        <taxon>Fungi</taxon>
        <taxon>Dikarya</taxon>
        <taxon>Basidiomycota</taxon>
        <taxon>Agaricomycotina</taxon>
        <taxon>Agaricomycetes</taxon>
        <taxon>Gloeophyllales</taxon>
        <taxon>Gloeophyllaceae</taxon>
        <taxon>Gloeophyllum</taxon>
    </lineage>
</organism>
<sequence length="207" mass="23070">MGQEFAQASRTPDHHADPPQEILTEVWLGIKALDTARDAAHWNKQYQRLVRTMQYVTARWRILSASETPLGAIDGSNHINWTVGTADEVHATRHAEMADTLEQAVDSALHEAVQIECIYEHVEEDATEMEDCLAVIGERIECSVQEVHAINNALERSINNVKTLTLEMMGTLSQLDSAMTSVSDRITQMSARLPPSLPNEHAVQFGQ</sequence>
<gene>
    <name evidence="1" type="ORF">GLOTRDRAFT_134146</name>
</gene>
<dbReference type="HOGENOM" id="CLU_1326498_0_0_1"/>
<dbReference type="GeneID" id="19302930"/>
<evidence type="ECO:0000313" key="1">
    <source>
        <dbReference type="EMBL" id="EPQ50221.1"/>
    </source>
</evidence>
<dbReference type="AlphaFoldDB" id="S7PQX6"/>